<keyword evidence="4" id="KW-1185">Reference proteome</keyword>
<comment type="caution">
    <text evidence="3">The sequence shown here is derived from an EMBL/GenBank/DDBJ whole genome shotgun (WGS) entry which is preliminary data.</text>
</comment>
<name>A0A1Q3CCC0_CEPFO</name>
<dbReference type="PANTHER" id="PTHR46993:SF6">
    <property type="entry name" value="MYB TRANSCRIPTION FACTOR"/>
    <property type="match status" value="1"/>
</dbReference>
<reference evidence="4" key="1">
    <citation type="submission" date="2016-04" db="EMBL/GenBank/DDBJ databases">
        <title>Cephalotus genome sequencing.</title>
        <authorList>
            <person name="Fukushima K."/>
            <person name="Hasebe M."/>
            <person name="Fang X."/>
        </authorList>
    </citation>
    <scope>NUCLEOTIDE SEQUENCE [LARGE SCALE GENOMIC DNA]</scope>
    <source>
        <strain evidence="4">cv. St1</strain>
    </source>
</reference>
<dbReference type="PROSITE" id="PS50090">
    <property type="entry name" value="MYB_LIKE"/>
    <property type="match status" value="1"/>
</dbReference>
<protein>
    <submittedName>
        <fullName evidence="3">Myb_DNA-binding domain-containing protein</fullName>
    </submittedName>
</protein>
<dbReference type="STRING" id="3775.A0A1Q3CCC0"/>
<evidence type="ECO:0000313" key="4">
    <source>
        <dbReference type="Proteomes" id="UP000187406"/>
    </source>
</evidence>
<dbReference type="EMBL" id="BDDD01001704">
    <property type="protein sequence ID" value="GAV77880.1"/>
    <property type="molecule type" value="Genomic_DNA"/>
</dbReference>
<feature type="compositionally biased region" description="Polar residues" evidence="1">
    <location>
        <begin position="261"/>
        <end position="337"/>
    </location>
</feature>
<feature type="region of interest" description="Disordered" evidence="1">
    <location>
        <begin position="249"/>
        <end position="342"/>
    </location>
</feature>
<proteinExistence type="predicted"/>
<dbReference type="FunCoup" id="A0A1Q3CCC0">
    <property type="interactions" value="1109"/>
</dbReference>
<dbReference type="Gene3D" id="1.10.10.60">
    <property type="entry name" value="Homeodomain-like"/>
    <property type="match status" value="1"/>
</dbReference>
<evidence type="ECO:0000313" key="3">
    <source>
        <dbReference type="EMBL" id="GAV77880.1"/>
    </source>
</evidence>
<gene>
    <name evidence="3" type="ORF">CFOL_v3_21348</name>
</gene>
<dbReference type="Pfam" id="PF00249">
    <property type="entry name" value="Myb_DNA-binding"/>
    <property type="match status" value="1"/>
</dbReference>
<evidence type="ECO:0000259" key="2">
    <source>
        <dbReference type="PROSITE" id="PS50090"/>
    </source>
</evidence>
<keyword evidence="3" id="KW-0238">DNA-binding</keyword>
<dbReference type="OrthoDB" id="608866at2759"/>
<dbReference type="GO" id="GO:0003677">
    <property type="term" value="F:DNA binding"/>
    <property type="evidence" value="ECO:0007669"/>
    <property type="project" value="UniProtKB-KW"/>
</dbReference>
<dbReference type="InterPro" id="IPR009057">
    <property type="entry name" value="Homeodomain-like_sf"/>
</dbReference>
<dbReference type="AlphaFoldDB" id="A0A1Q3CCC0"/>
<dbReference type="InterPro" id="IPR001005">
    <property type="entry name" value="SANT/Myb"/>
</dbReference>
<sequence>MLLRSIQVDISDASVSETILEKLQTIAALDRQENISTTDSMKAAHCVVAVECAAKYLGVSAGGKGKYFDALKKIWRDKIGTLEESDESELLSDEFMKWREVTEEAVLDVKISEKLLEKNTRNDALMGVMAYLGEAWAILGPTFLEMATRVKKKLKKTGNDSVPEGPGDAPMSDLVQEMENDSVPEGPGDETVSNLDIWAKIAEYVESEGEDDGSKNELLSSPEVSKVQEALKASPLELQALVKDPLPDALGMAENDKGATNLPNPTGSGSVVETEGQNQSVGHQNNLPEPSTMESNATNLPNPTGSGSVVETEGQNQSVGHQNNLPEPSTMESNGTVRNYEDGDDSIEARLEKHPIIQNSLISPKRKVVSPLQSYELPKVAKRRTVRWSLEEEDALRKAVQEFGSGNWKVMLDHNPDLFPDRTQVNI</sequence>
<accession>A0A1Q3CCC0</accession>
<dbReference type="InParanoid" id="A0A1Q3CCC0"/>
<dbReference type="PANTHER" id="PTHR46993">
    <property type="entry name" value="MYB TRANSCRIPTION FACTOR"/>
    <property type="match status" value="1"/>
</dbReference>
<dbReference type="Proteomes" id="UP000187406">
    <property type="component" value="Unassembled WGS sequence"/>
</dbReference>
<dbReference type="SUPFAM" id="SSF46689">
    <property type="entry name" value="Homeodomain-like"/>
    <property type="match status" value="1"/>
</dbReference>
<organism evidence="3 4">
    <name type="scientific">Cephalotus follicularis</name>
    <name type="common">Albany pitcher plant</name>
    <dbReference type="NCBI Taxonomy" id="3775"/>
    <lineage>
        <taxon>Eukaryota</taxon>
        <taxon>Viridiplantae</taxon>
        <taxon>Streptophyta</taxon>
        <taxon>Embryophyta</taxon>
        <taxon>Tracheophyta</taxon>
        <taxon>Spermatophyta</taxon>
        <taxon>Magnoliopsida</taxon>
        <taxon>eudicotyledons</taxon>
        <taxon>Gunneridae</taxon>
        <taxon>Pentapetalae</taxon>
        <taxon>rosids</taxon>
        <taxon>fabids</taxon>
        <taxon>Oxalidales</taxon>
        <taxon>Cephalotaceae</taxon>
        <taxon>Cephalotus</taxon>
    </lineage>
</organism>
<feature type="non-terminal residue" evidence="3">
    <location>
        <position position="427"/>
    </location>
</feature>
<dbReference type="CDD" id="cd11660">
    <property type="entry name" value="SANT_TRF"/>
    <property type="match status" value="1"/>
</dbReference>
<evidence type="ECO:0000256" key="1">
    <source>
        <dbReference type="SAM" id="MobiDB-lite"/>
    </source>
</evidence>
<feature type="domain" description="Myb-like" evidence="2">
    <location>
        <begin position="380"/>
        <end position="427"/>
    </location>
</feature>